<dbReference type="InterPro" id="IPR001638">
    <property type="entry name" value="Solute-binding_3/MltF_N"/>
</dbReference>
<sequence>MAALPLADNVAVYIAQKEKLFEKEGLEVKIEPVQQSTKAIPALVKGDVNVIAGANYVSFLQANEKGTLDLSVLAEAASMTSHMMDALVMPDSKIKTPKDLEGKKVAVNILNNIQSLTLDAILKANNADPSKVEYVSVPFPQMAAALEKGQVDAIHTVEPFTSATEKDLGARVAVDGGAEPVTNTPIAGYISTQKFAKENPKTAAAFQRAIFAAQKIAAGDRKKVEDILPTYTKIDAKVASVITLPGYPTSLNTTRMQKVVDLMDSAKLLKEKPDLKTILFQPSA</sequence>
<evidence type="ECO:0000313" key="5">
    <source>
        <dbReference type="EMBL" id="MBE1537545.1"/>
    </source>
</evidence>
<feature type="domain" description="Solute-binding protein family 3/N-terminal" evidence="4">
    <location>
        <begin position="9"/>
        <end position="220"/>
    </location>
</feature>
<dbReference type="SUPFAM" id="SSF53850">
    <property type="entry name" value="Periplasmic binding protein-like II"/>
    <property type="match status" value="1"/>
</dbReference>
<keyword evidence="6" id="KW-1185">Reference proteome</keyword>
<accession>A0ABR9K3W9</accession>
<dbReference type="PANTHER" id="PTHR30024:SF47">
    <property type="entry name" value="TAURINE-BINDING PERIPLASMIC PROTEIN"/>
    <property type="match status" value="1"/>
</dbReference>
<comment type="subcellular location">
    <subcellularLocation>
        <location evidence="1">Periplasm</location>
    </subcellularLocation>
</comment>
<evidence type="ECO:0000313" key="6">
    <source>
        <dbReference type="Proteomes" id="UP000627838"/>
    </source>
</evidence>
<organism evidence="5 6">
    <name type="scientific">Actinomadura algeriensis</name>
    <dbReference type="NCBI Taxonomy" id="1679523"/>
    <lineage>
        <taxon>Bacteria</taxon>
        <taxon>Bacillati</taxon>
        <taxon>Actinomycetota</taxon>
        <taxon>Actinomycetes</taxon>
        <taxon>Streptosporangiales</taxon>
        <taxon>Thermomonosporaceae</taxon>
        <taxon>Actinomadura</taxon>
    </lineage>
</organism>
<evidence type="ECO:0000256" key="1">
    <source>
        <dbReference type="ARBA" id="ARBA00004418"/>
    </source>
</evidence>
<keyword evidence="3" id="KW-0732">Signal</keyword>
<evidence type="ECO:0000256" key="3">
    <source>
        <dbReference type="ARBA" id="ARBA00022729"/>
    </source>
</evidence>
<dbReference type="InterPro" id="IPR015168">
    <property type="entry name" value="SsuA/THI5"/>
</dbReference>
<dbReference type="EMBL" id="JADBDZ010000001">
    <property type="protein sequence ID" value="MBE1537545.1"/>
    <property type="molecule type" value="Genomic_DNA"/>
</dbReference>
<dbReference type="Proteomes" id="UP000627838">
    <property type="component" value="Unassembled WGS sequence"/>
</dbReference>
<dbReference type="SMART" id="SM00062">
    <property type="entry name" value="PBPb"/>
    <property type="match status" value="1"/>
</dbReference>
<evidence type="ECO:0000256" key="2">
    <source>
        <dbReference type="ARBA" id="ARBA00010742"/>
    </source>
</evidence>
<gene>
    <name evidence="5" type="ORF">H4W34_007378</name>
</gene>
<dbReference type="PANTHER" id="PTHR30024">
    <property type="entry name" value="ALIPHATIC SULFONATES-BINDING PROTEIN-RELATED"/>
    <property type="match status" value="1"/>
</dbReference>
<reference evidence="5 6" key="1">
    <citation type="submission" date="2020-10" db="EMBL/GenBank/DDBJ databases">
        <title>Sequencing the genomes of 1000 actinobacteria strains.</title>
        <authorList>
            <person name="Klenk H.-P."/>
        </authorList>
    </citation>
    <scope>NUCLEOTIDE SEQUENCE [LARGE SCALE GENOMIC DNA]</scope>
    <source>
        <strain evidence="5 6">DSM 46744</strain>
    </source>
</reference>
<proteinExistence type="inferred from homology"/>
<evidence type="ECO:0000259" key="4">
    <source>
        <dbReference type="SMART" id="SM00062"/>
    </source>
</evidence>
<dbReference type="Gene3D" id="3.40.190.10">
    <property type="entry name" value="Periplasmic binding protein-like II"/>
    <property type="match status" value="2"/>
</dbReference>
<name>A0ABR9K3W9_9ACTN</name>
<dbReference type="Pfam" id="PF09084">
    <property type="entry name" value="NMT1"/>
    <property type="match status" value="1"/>
</dbReference>
<protein>
    <submittedName>
        <fullName evidence="5">NitT/TauT family transport system substrate-binding protein</fullName>
    </submittedName>
</protein>
<comment type="similarity">
    <text evidence="2">Belongs to the bacterial solute-binding protein SsuA/TauA family.</text>
</comment>
<comment type="caution">
    <text evidence="5">The sequence shown here is derived from an EMBL/GenBank/DDBJ whole genome shotgun (WGS) entry which is preliminary data.</text>
</comment>